<protein>
    <submittedName>
        <fullName evidence="2">Uncharacterized protein</fullName>
    </submittedName>
</protein>
<accession>A0A834AX00</accession>
<comment type="caution">
    <text evidence="2">The sequence shown here is derived from an EMBL/GenBank/DDBJ whole genome shotgun (WGS) entry which is preliminary data.</text>
</comment>
<reference evidence="2 3" key="1">
    <citation type="journal article" date="2020" name="Nature">
        <title>Six reference-quality genomes reveal evolution of bat adaptations.</title>
        <authorList>
            <person name="Jebb D."/>
            <person name="Huang Z."/>
            <person name="Pippel M."/>
            <person name="Hughes G.M."/>
            <person name="Lavrichenko K."/>
            <person name="Devanna P."/>
            <person name="Winkler S."/>
            <person name="Jermiin L.S."/>
            <person name="Skirmuntt E.C."/>
            <person name="Katzourakis A."/>
            <person name="Burkitt-Gray L."/>
            <person name="Ray D.A."/>
            <person name="Sullivan K.A.M."/>
            <person name="Roscito J.G."/>
            <person name="Kirilenko B.M."/>
            <person name="Davalos L.M."/>
            <person name="Corthals A.P."/>
            <person name="Power M.L."/>
            <person name="Jones G."/>
            <person name="Ransome R.D."/>
            <person name="Dechmann D.K.N."/>
            <person name="Locatelli A.G."/>
            <person name="Puechmaille S.J."/>
            <person name="Fedrigo O."/>
            <person name="Jarvis E.D."/>
            <person name="Hiller M."/>
            <person name="Vernes S.C."/>
            <person name="Myers E.W."/>
            <person name="Teeling E.C."/>
        </authorList>
    </citation>
    <scope>NUCLEOTIDE SEQUENCE [LARGE SCALE GENOMIC DNA]</scope>
    <source>
        <strain evidence="2">Bat1K_MPI-CBG_1</strain>
    </source>
</reference>
<gene>
    <name evidence="2" type="ORF">HJG60_010386</name>
</gene>
<evidence type="ECO:0000313" key="3">
    <source>
        <dbReference type="Proteomes" id="UP000664940"/>
    </source>
</evidence>
<proteinExistence type="predicted"/>
<dbReference type="EMBL" id="JABVXQ010000003">
    <property type="protein sequence ID" value="KAF6120060.1"/>
    <property type="molecule type" value="Genomic_DNA"/>
</dbReference>
<evidence type="ECO:0000256" key="1">
    <source>
        <dbReference type="SAM" id="MobiDB-lite"/>
    </source>
</evidence>
<evidence type="ECO:0000313" key="2">
    <source>
        <dbReference type="EMBL" id="KAF6120060.1"/>
    </source>
</evidence>
<dbReference type="AlphaFoldDB" id="A0A834AX00"/>
<sequence length="170" mass="18111">MTPGETPPYPYAWACIHLPEYQHTLCVIKEDLGIFKRWETKRARLVFFFVLIPRALLRPTVEMMLRLGSSQSALVPGVLPGNRGATARSVSGQAGAKAAGAGWRHCCCNGSGSGSGHVAVCGREQRPATGALSGAQPWSSPCPRPGLLSYRPVERGAGRTETSIGLALEP</sequence>
<organism evidence="2 3">
    <name type="scientific">Phyllostomus discolor</name>
    <name type="common">pale spear-nosed bat</name>
    <dbReference type="NCBI Taxonomy" id="89673"/>
    <lineage>
        <taxon>Eukaryota</taxon>
        <taxon>Metazoa</taxon>
        <taxon>Chordata</taxon>
        <taxon>Craniata</taxon>
        <taxon>Vertebrata</taxon>
        <taxon>Euteleostomi</taxon>
        <taxon>Mammalia</taxon>
        <taxon>Eutheria</taxon>
        <taxon>Laurasiatheria</taxon>
        <taxon>Chiroptera</taxon>
        <taxon>Yangochiroptera</taxon>
        <taxon>Phyllostomidae</taxon>
        <taxon>Phyllostominae</taxon>
        <taxon>Phyllostomus</taxon>
    </lineage>
</organism>
<feature type="region of interest" description="Disordered" evidence="1">
    <location>
        <begin position="149"/>
        <end position="170"/>
    </location>
</feature>
<dbReference type="Proteomes" id="UP000664940">
    <property type="component" value="Unassembled WGS sequence"/>
</dbReference>
<name>A0A834AX00_9CHIR</name>